<organism evidence="1 2">
    <name type="scientific">Phoenicopterus ruber ruber</name>
    <dbReference type="NCBI Taxonomy" id="9218"/>
    <lineage>
        <taxon>Eukaryota</taxon>
        <taxon>Metazoa</taxon>
        <taxon>Chordata</taxon>
        <taxon>Craniata</taxon>
        <taxon>Vertebrata</taxon>
        <taxon>Euteleostomi</taxon>
        <taxon>Archelosauria</taxon>
        <taxon>Archosauria</taxon>
        <taxon>Dinosauria</taxon>
        <taxon>Saurischia</taxon>
        <taxon>Theropoda</taxon>
        <taxon>Coelurosauria</taxon>
        <taxon>Aves</taxon>
        <taxon>Neognathae</taxon>
        <taxon>Neoaves</taxon>
        <taxon>Mirandornithes</taxon>
        <taxon>Phoenicopteriformes</taxon>
        <taxon>Phoenicopteridae</taxon>
        <taxon>Phoenicopterus</taxon>
    </lineage>
</organism>
<accession>A0A091UJL2</accession>
<dbReference type="EMBL" id="KK434584">
    <property type="protein sequence ID" value="KFQ89895.1"/>
    <property type="molecule type" value="Genomic_DNA"/>
</dbReference>
<keyword evidence="2" id="KW-1185">Reference proteome</keyword>
<feature type="non-terminal residue" evidence="1">
    <location>
        <position position="1"/>
    </location>
</feature>
<evidence type="ECO:0000313" key="1">
    <source>
        <dbReference type="EMBL" id="KFQ89895.1"/>
    </source>
</evidence>
<dbReference type="AlphaFoldDB" id="A0A091UJL2"/>
<feature type="non-terminal residue" evidence="1">
    <location>
        <position position="54"/>
    </location>
</feature>
<dbReference type="Proteomes" id="UP000053700">
    <property type="component" value="Unassembled WGS sequence"/>
</dbReference>
<name>A0A091UJL2_PHORB</name>
<dbReference type="OrthoDB" id="426210at2759"/>
<gene>
    <name evidence="1" type="ORF">N337_04423</name>
</gene>
<proteinExistence type="predicted"/>
<sequence>NGLKLRQWRLRLDLGNHFFPERAVRPWHRLPRAVVESPSLEGLKSRVDVALGDM</sequence>
<protein>
    <submittedName>
        <fullName evidence="1">Uncharacterized protein</fullName>
    </submittedName>
</protein>
<evidence type="ECO:0000313" key="2">
    <source>
        <dbReference type="Proteomes" id="UP000053700"/>
    </source>
</evidence>
<reference evidence="1 2" key="1">
    <citation type="submission" date="2014-04" db="EMBL/GenBank/DDBJ databases">
        <title>Genome evolution of avian class.</title>
        <authorList>
            <person name="Zhang G."/>
            <person name="Li C."/>
        </authorList>
    </citation>
    <scope>NUCLEOTIDE SEQUENCE [LARGE SCALE GENOMIC DNA]</scope>
    <source>
        <strain evidence="1">BGI_N337</strain>
    </source>
</reference>